<name>A0A5C5HJY5_SALET</name>
<reference evidence="1 2" key="1">
    <citation type="journal article" date="2019" name="Appl. Environ. Microbiol.">
        <title>Clinically Unreported Salmonellosis Outbreak Detected via Comparative Genomic Analysis of Municipal Wastewater Salmonella Isolates.</title>
        <authorList>
            <person name="Diemert S."/>
            <person name="Yan T."/>
        </authorList>
    </citation>
    <scope>NUCLEOTIDE SEQUENCE [LARGE SCALE GENOMIC DNA]</scope>
    <source>
        <strain evidence="1 2">HIY0008</strain>
    </source>
</reference>
<organism evidence="1 2">
    <name type="scientific">Salmonella enterica subsp. enterica serovar Give</name>
    <dbReference type="NCBI Taxonomy" id="46626"/>
    <lineage>
        <taxon>Bacteria</taxon>
        <taxon>Pseudomonadati</taxon>
        <taxon>Pseudomonadota</taxon>
        <taxon>Gammaproteobacteria</taxon>
        <taxon>Enterobacterales</taxon>
        <taxon>Enterobacteriaceae</taxon>
        <taxon>Salmonella</taxon>
    </lineage>
</organism>
<protein>
    <submittedName>
        <fullName evidence="1">Tail fiber assembly protein</fullName>
    </submittedName>
</protein>
<dbReference type="AlphaFoldDB" id="A0A5C5HJY5"/>
<dbReference type="RefSeq" id="WP_139754455.1">
    <property type="nucleotide sequence ID" value="NZ_VDEI02000001.1"/>
</dbReference>
<gene>
    <name evidence="1" type="ORF">FG567_000950</name>
</gene>
<dbReference type="Pfam" id="PF02413">
    <property type="entry name" value="Caudo_TAP"/>
    <property type="match status" value="1"/>
</dbReference>
<comment type="caution">
    <text evidence="1">The sequence shown here is derived from an EMBL/GenBank/DDBJ whole genome shotgun (WGS) entry which is preliminary data.</text>
</comment>
<dbReference type="EMBL" id="VDEI02000001">
    <property type="protein sequence ID" value="TRK45768.1"/>
    <property type="molecule type" value="Genomic_DNA"/>
</dbReference>
<evidence type="ECO:0000313" key="1">
    <source>
        <dbReference type="EMBL" id="TRK45768.1"/>
    </source>
</evidence>
<accession>A0A5C5HJY5</accession>
<dbReference type="InterPro" id="IPR003458">
    <property type="entry name" value="Phage_T4_Gp38_tail_assem"/>
</dbReference>
<evidence type="ECO:0000313" key="2">
    <source>
        <dbReference type="Proteomes" id="UP000307596"/>
    </source>
</evidence>
<sequence length="146" mass="16453">MTGNYSYIYDASTNAFYALALMSEYKKSGIWPDNGVRVTNEQHRRLMAGQSEGNVISADAEGNPVLTPALIDYVAIAADECDNRMAEATKRINWLEAAQEDGDITSEEETELTALRTYRSELRRLDLSHITDTESYHEISWPTKPE</sequence>
<dbReference type="Proteomes" id="UP000307596">
    <property type="component" value="Unassembled WGS sequence"/>
</dbReference>
<proteinExistence type="predicted"/>